<dbReference type="GO" id="GO:0030246">
    <property type="term" value="F:carbohydrate binding"/>
    <property type="evidence" value="ECO:0007669"/>
    <property type="project" value="UniProtKB-ARBA"/>
</dbReference>
<evidence type="ECO:0000313" key="6">
    <source>
        <dbReference type="Proteomes" id="UP000665020"/>
    </source>
</evidence>
<dbReference type="Proteomes" id="UP000665020">
    <property type="component" value="Chromosome"/>
</dbReference>
<organism evidence="5 6">
    <name type="scientific">Iocasia fonsfrigidae</name>
    <dbReference type="NCBI Taxonomy" id="2682810"/>
    <lineage>
        <taxon>Bacteria</taxon>
        <taxon>Bacillati</taxon>
        <taxon>Bacillota</taxon>
        <taxon>Clostridia</taxon>
        <taxon>Halanaerobiales</taxon>
        <taxon>Halanaerobiaceae</taxon>
        <taxon>Iocasia</taxon>
    </lineage>
</organism>
<keyword evidence="6" id="KW-1185">Reference proteome</keyword>
<reference evidence="5" key="1">
    <citation type="submission" date="2019-12" db="EMBL/GenBank/DDBJ databases">
        <authorList>
            <person name="zhang j."/>
            <person name="sun C.M."/>
        </authorList>
    </citation>
    <scope>NUCLEOTIDE SEQUENCE</scope>
    <source>
        <strain evidence="5">NS-1</strain>
    </source>
</reference>
<dbReference type="AlphaFoldDB" id="A0A8A7KEG6"/>
<dbReference type="PANTHER" id="PTHR46847:SF1">
    <property type="entry name" value="D-ALLOSE-BINDING PERIPLASMIC PROTEIN-RELATED"/>
    <property type="match status" value="1"/>
</dbReference>
<protein>
    <submittedName>
        <fullName evidence="5">Substrate-binding domain-containing protein</fullName>
    </submittedName>
</protein>
<dbReference type="GO" id="GO:0030313">
    <property type="term" value="C:cell envelope"/>
    <property type="evidence" value="ECO:0007669"/>
    <property type="project" value="UniProtKB-SubCell"/>
</dbReference>
<dbReference type="InterPro" id="IPR028082">
    <property type="entry name" value="Peripla_BP_I"/>
</dbReference>
<dbReference type="Gene3D" id="3.40.50.2300">
    <property type="match status" value="2"/>
</dbReference>
<dbReference type="KEGG" id="ifn:GM661_04465"/>
<gene>
    <name evidence="5" type="ORF">GM661_04465</name>
</gene>
<proteinExistence type="inferred from homology"/>
<evidence type="ECO:0000256" key="3">
    <source>
        <dbReference type="ARBA" id="ARBA00022729"/>
    </source>
</evidence>
<evidence type="ECO:0000259" key="4">
    <source>
        <dbReference type="Pfam" id="PF13407"/>
    </source>
</evidence>
<keyword evidence="3" id="KW-0732">Signal</keyword>
<comment type="similarity">
    <text evidence="2">Belongs to the bacterial solute-binding protein 2 family.</text>
</comment>
<feature type="domain" description="Periplasmic binding protein" evidence="4">
    <location>
        <begin position="28"/>
        <end position="282"/>
    </location>
</feature>
<evidence type="ECO:0000256" key="2">
    <source>
        <dbReference type="ARBA" id="ARBA00007639"/>
    </source>
</evidence>
<dbReference type="InterPro" id="IPR025997">
    <property type="entry name" value="SBP_2_dom"/>
</dbReference>
<comment type="subcellular location">
    <subcellularLocation>
        <location evidence="1">Cell envelope</location>
    </subcellularLocation>
</comment>
<name>A0A8A7KEG6_9FIRM</name>
<accession>A0A8A7KEG6</accession>
<dbReference type="PANTHER" id="PTHR46847">
    <property type="entry name" value="D-ALLOSE-BINDING PERIPLASMIC PROTEIN-RELATED"/>
    <property type="match status" value="1"/>
</dbReference>
<evidence type="ECO:0000256" key="1">
    <source>
        <dbReference type="ARBA" id="ARBA00004196"/>
    </source>
</evidence>
<evidence type="ECO:0000313" key="5">
    <source>
        <dbReference type="EMBL" id="QTL97287.1"/>
    </source>
</evidence>
<dbReference type="RefSeq" id="WP_230868918.1">
    <property type="nucleotide sequence ID" value="NZ_CP046640.1"/>
</dbReference>
<dbReference type="SUPFAM" id="SSF53822">
    <property type="entry name" value="Periplasmic binding protein-like I"/>
    <property type="match status" value="1"/>
</dbReference>
<dbReference type="EMBL" id="CP046640">
    <property type="protein sequence ID" value="QTL97287.1"/>
    <property type="molecule type" value="Genomic_DNA"/>
</dbReference>
<sequence length="306" mass="33289">MKKIIILLMAVCLVVVFSLSLLAVGKDIAVLTPYLSSVTTNTMIESFREEAEKEGWEITVYDTKGDFNELANRYEDIIAQGVDAIVMGMGDPNQLKKQIKMANEAGIPVFGGDAGYIDGIQCNVTSNNYILAAQNTSYLLDKINGGKVVKFYHSAHPGVFKREVVFDAIVDSRDDIEVVAEHFVQVPGPIEDARQAMQSILLANPDIDAVWAAWDEPAIGASLAIQQAGLEADIIVFGIDGNSQALEMIKKGSPIKATVKQDFAAMGTILVEQIKRVFAGKEVSDKIIYAPSILVTESNVEQFITD</sequence>
<dbReference type="Pfam" id="PF13407">
    <property type="entry name" value="Peripla_BP_4"/>
    <property type="match status" value="1"/>
</dbReference>